<dbReference type="GO" id="GO:0003677">
    <property type="term" value="F:DNA binding"/>
    <property type="evidence" value="ECO:0007669"/>
    <property type="project" value="InterPro"/>
</dbReference>
<sequence>MTLRELREAQVDDRGKKLSGDRIAKKLGVNPATYFAWEWGNALPSGENLFKLEKILPGSMRVLMDRWEAERNEQEDVA</sequence>
<evidence type="ECO:0000313" key="2">
    <source>
        <dbReference type="EMBL" id="AFZ67124.1"/>
    </source>
</evidence>
<evidence type="ECO:0000313" key="3">
    <source>
        <dbReference type="Proteomes" id="UP000010467"/>
    </source>
</evidence>
<proteinExistence type="predicted"/>
<evidence type="ECO:0000259" key="1">
    <source>
        <dbReference type="PROSITE" id="PS50943"/>
    </source>
</evidence>
<dbReference type="SMART" id="SM00530">
    <property type="entry name" value="HTH_XRE"/>
    <property type="match status" value="1"/>
</dbReference>
<name>L0A113_DEIPD</name>
<accession>L0A113</accession>
<dbReference type="Gene3D" id="1.10.260.40">
    <property type="entry name" value="lambda repressor-like DNA-binding domains"/>
    <property type="match status" value="1"/>
</dbReference>
<dbReference type="InterPro" id="IPR001387">
    <property type="entry name" value="Cro/C1-type_HTH"/>
</dbReference>
<dbReference type="PATRIC" id="fig|937777.3.peg.1585"/>
<protein>
    <submittedName>
        <fullName evidence="2">Helix-turn-helix protein</fullName>
    </submittedName>
</protein>
<gene>
    <name evidence="2" type="ordered locus">Deipe_1583</name>
</gene>
<dbReference type="HOGENOM" id="CLU_2616162_0_0_0"/>
<reference evidence="3" key="1">
    <citation type="submission" date="2012-03" db="EMBL/GenBank/DDBJ databases">
        <title>Complete sequence of chromosome of Deinococcus peraridilitoris DSM 19664.</title>
        <authorList>
            <person name="Lucas S."/>
            <person name="Copeland A."/>
            <person name="Lapidus A."/>
            <person name="Glavina del Rio T."/>
            <person name="Dalin E."/>
            <person name="Tice H."/>
            <person name="Bruce D."/>
            <person name="Goodwin L."/>
            <person name="Pitluck S."/>
            <person name="Peters L."/>
            <person name="Mikhailova N."/>
            <person name="Lu M."/>
            <person name="Kyrpides N."/>
            <person name="Mavromatis K."/>
            <person name="Ivanova N."/>
            <person name="Brettin T."/>
            <person name="Detter J.C."/>
            <person name="Han C."/>
            <person name="Larimer F."/>
            <person name="Land M."/>
            <person name="Hauser L."/>
            <person name="Markowitz V."/>
            <person name="Cheng J.-F."/>
            <person name="Hugenholtz P."/>
            <person name="Woyke T."/>
            <person name="Wu D."/>
            <person name="Pukall R."/>
            <person name="Steenblock K."/>
            <person name="Brambilla E."/>
            <person name="Klenk H.-P."/>
            <person name="Eisen J.A."/>
        </authorList>
    </citation>
    <scope>NUCLEOTIDE SEQUENCE [LARGE SCALE GENOMIC DNA]</scope>
    <source>
        <strain evidence="3">DSM 19664 / LMG 22246 / CIP 109416 / KR-200</strain>
    </source>
</reference>
<organism evidence="2 3">
    <name type="scientific">Deinococcus peraridilitoris (strain DSM 19664 / LMG 22246 / CIP 109416 / KR-200)</name>
    <dbReference type="NCBI Taxonomy" id="937777"/>
    <lineage>
        <taxon>Bacteria</taxon>
        <taxon>Thermotogati</taxon>
        <taxon>Deinococcota</taxon>
        <taxon>Deinococci</taxon>
        <taxon>Deinococcales</taxon>
        <taxon>Deinococcaceae</taxon>
        <taxon>Deinococcus</taxon>
    </lineage>
</organism>
<dbReference type="PROSITE" id="PS50943">
    <property type="entry name" value="HTH_CROC1"/>
    <property type="match status" value="1"/>
</dbReference>
<dbReference type="Pfam" id="PF01381">
    <property type="entry name" value="HTH_3"/>
    <property type="match status" value="1"/>
</dbReference>
<dbReference type="Proteomes" id="UP000010467">
    <property type="component" value="Chromosome"/>
</dbReference>
<dbReference type="STRING" id="937777.Deipe_1583"/>
<dbReference type="KEGG" id="dpd:Deipe_1583"/>
<feature type="domain" description="HTH cro/C1-type" evidence="1">
    <location>
        <begin position="3"/>
        <end position="63"/>
    </location>
</feature>
<dbReference type="CDD" id="cd00093">
    <property type="entry name" value="HTH_XRE"/>
    <property type="match status" value="1"/>
</dbReference>
<dbReference type="InterPro" id="IPR010982">
    <property type="entry name" value="Lambda_DNA-bd_dom_sf"/>
</dbReference>
<dbReference type="AlphaFoldDB" id="L0A113"/>
<keyword evidence="3" id="KW-1185">Reference proteome</keyword>
<dbReference type="EMBL" id="CP003382">
    <property type="protein sequence ID" value="AFZ67124.1"/>
    <property type="molecule type" value="Genomic_DNA"/>
</dbReference>
<dbReference type="RefSeq" id="WP_015235432.1">
    <property type="nucleotide sequence ID" value="NC_019793.1"/>
</dbReference>
<dbReference type="SUPFAM" id="SSF47413">
    <property type="entry name" value="lambda repressor-like DNA-binding domains"/>
    <property type="match status" value="1"/>
</dbReference>